<dbReference type="InterPro" id="IPR003749">
    <property type="entry name" value="ThiS/MoaD-like"/>
</dbReference>
<dbReference type="InterPro" id="IPR016155">
    <property type="entry name" value="Mopterin_synth/thiamin_S_b"/>
</dbReference>
<keyword evidence="2" id="KW-1185">Reference proteome</keyword>
<dbReference type="EMBL" id="CP040089">
    <property type="protein sequence ID" value="QGA81029.1"/>
    <property type="molecule type" value="Genomic_DNA"/>
</dbReference>
<evidence type="ECO:0000313" key="1">
    <source>
        <dbReference type="EMBL" id="QGA81029.1"/>
    </source>
</evidence>
<reference evidence="2" key="1">
    <citation type="submission" date="2019-05" db="EMBL/GenBank/DDBJ databases">
        <title>Candidatus Nanohalobium constans, a novel model system to study the DPANN nano-sized archaea: genomic and physiological characterization of a nanoarchaeon co-cultured with its chitinotrophic host.</title>
        <authorList>
            <person name="La Cono V."/>
            <person name="Arcadi E."/>
            <person name="Crisafi F."/>
            <person name="Denaro R."/>
            <person name="La Spada G."/>
            <person name="Messina E."/>
            <person name="Smedile F."/>
            <person name="Toshchakov S.V."/>
            <person name="Shevchenko M.A."/>
            <person name="Golyshin P.N."/>
            <person name="Golyshina O.V."/>
            <person name="Ferrer M."/>
            <person name="Rohde M."/>
            <person name="Mushegian A."/>
            <person name="Sorokin D.Y."/>
            <person name="Giuliano L."/>
            <person name="Yakimov M.M."/>
        </authorList>
    </citation>
    <scope>NUCLEOTIDE SEQUENCE [LARGE SCALE GENOMIC DNA]</scope>
    <source>
        <strain evidence="2">LC1Nh</strain>
    </source>
</reference>
<sequence>MEIKLIRDDLEEKKEKTVSVEEGTTVSGFLESEGIERQEVLVSRNGTIISDSHELEDDDEIEVFDVIAGG</sequence>
<dbReference type="GeneID" id="42365561"/>
<protein>
    <submittedName>
        <fullName evidence="1">Thiamine biosynthesis protein ThiS</fullName>
    </submittedName>
</protein>
<dbReference type="InterPro" id="IPR012675">
    <property type="entry name" value="Beta-grasp_dom_sf"/>
</dbReference>
<dbReference type="Gene3D" id="3.10.20.30">
    <property type="match status" value="1"/>
</dbReference>
<dbReference type="SUPFAM" id="SSF54285">
    <property type="entry name" value="MoaD/ThiS"/>
    <property type="match status" value="1"/>
</dbReference>
<name>A0A5Q0UJN5_9ARCH</name>
<dbReference type="KEGG" id="ncon:LC1Nh_1163"/>
<accession>A0A5Q0UJN5</accession>
<dbReference type="RefSeq" id="WP_217907039.1">
    <property type="nucleotide sequence ID" value="NZ_CP040089.1"/>
</dbReference>
<dbReference type="Proteomes" id="UP000377803">
    <property type="component" value="Chromosome"/>
</dbReference>
<gene>
    <name evidence="1" type="primary">thiS</name>
    <name evidence="1" type="ORF">LC1Nh_1163</name>
</gene>
<organism evidence="1 2">
    <name type="scientific">Candidatus Nanohalobium constans</name>
    <dbReference type="NCBI Taxonomy" id="2565781"/>
    <lineage>
        <taxon>Archaea</taxon>
        <taxon>Candidatus Nanohalarchaeota</taxon>
        <taxon>Candidatus Nanohalobia</taxon>
        <taxon>Candidatus Nanohalobiales</taxon>
        <taxon>Candidatus Nanohalobiaceae</taxon>
        <taxon>Candidatus Nanohalobium</taxon>
    </lineage>
</organism>
<dbReference type="AlphaFoldDB" id="A0A5Q0UJN5"/>
<proteinExistence type="predicted"/>
<dbReference type="Pfam" id="PF02597">
    <property type="entry name" value="ThiS"/>
    <property type="match status" value="1"/>
</dbReference>
<evidence type="ECO:0000313" key="2">
    <source>
        <dbReference type="Proteomes" id="UP000377803"/>
    </source>
</evidence>